<organism evidence="3 4">
    <name type="scientific">Gracilibacillus thailandensis</name>
    <dbReference type="NCBI Taxonomy" id="563735"/>
    <lineage>
        <taxon>Bacteria</taxon>
        <taxon>Bacillati</taxon>
        <taxon>Bacillota</taxon>
        <taxon>Bacilli</taxon>
        <taxon>Bacillales</taxon>
        <taxon>Bacillaceae</taxon>
        <taxon>Gracilibacillus</taxon>
    </lineage>
</organism>
<comment type="caution">
    <text evidence="3">The sequence shown here is derived from an EMBL/GenBank/DDBJ whole genome shotgun (WGS) entry which is preliminary data.</text>
</comment>
<dbReference type="Proteomes" id="UP000435187">
    <property type="component" value="Unassembled WGS sequence"/>
</dbReference>
<protein>
    <recommendedName>
        <fullName evidence="5">DNA primase</fullName>
    </recommendedName>
</protein>
<evidence type="ECO:0008006" key="5">
    <source>
        <dbReference type="Google" id="ProtNLM"/>
    </source>
</evidence>
<name>A0A6N7QY37_9BACI</name>
<feature type="chain" id="PRO_5039722214" description="DNA primase" evidence="2">
    <location>
        <begin position="21"/>
        <end position="116"/>
    </location>
</feature>
<evidence type="ECO:0000313" key="3">
    <source>
        <dbReference type="EMBL" id="MRI65795.1"/>
    </source>
</evidence>
<keyword evidence="4" id="KW-1185">Reference proteome</keyword>
<dbReference type="EMBL" id="WJEE01000008">
    <property type="protein sequence ID" value="MRI65795.1"/>
    <property type="molecule type" value="Genomic_DNA"/>
</dbReference>
<dbReference type="PROSITE" id="PS51257">
    <property type="entry name" value="PROKAR_LIPOPROTEIN"/>
    <property type="match status" value="1"/>
</dbReference>
<feature type="compositionally biased region" description="Acidic residues" evidence="1">
    <location>
        <begin position="107"/>
        <end position="116"/>
    </location>
</feature>
<reference evidence="3 4" key="1">
    <citation type="submission" date="2019-10" db="EMBL/GenBank/DDBJ databases">
        <title>Gracilibacillus salitolerans sp. nov., a moderate halophile isolated from a saline soil in northwest China.</title>
        <authorList>
            <person name="Gan L."/>
        </authorList>
    </citation>
    <scope>NUCLEOTIDE SEQUENCE [LARGE SCALE GENOMIC DNA]</scope>
    <source>
        <strain evidence="3 4">TP2-8</strain>
    </source>
</reference>
<feature type="signal peptide" evidence="2">
    <location>
        <begin position="1"/>
        <end position="20"/>
    </location>
</feature>
<dbReference type="AlphaFoldDB" id="A0A6N7QY37"/>
<evidence type="ECO:0000256" key="1">
    <source>
        <dbReference type="SAM" id="MobiDB-lite"/>
    </source>
</evidence>
<feature type="region of interest" description="Disordered" evidence="1">
    <location>
        <begin position="20"/>
        <end position="116"/>
    </location>
</feature>
<evidence type="ECO:0000313" key="4">
    <source>
        <dbReference type="Proteomes" id="UP000435187"/>
    </source>
</evidence>
<evidence type="ECO:0000256" key="2">
    <source>
        <dbReference type="SAM" id="SignalP"/>
    </source>
</evidence>
<feature type="compositionally biased region" description="Acidic residues" evidence="1">
    <location>
        <begin position="23"/>
        <end position="98"/>
    </location>
</feature>
<proteinExistence type="predicted"/>
<accession>A0A6N7QY37</accession>
<dbReference type="RefSeq" id="WP_153834574.1">
    <property type="nucleotide sequence ID" value="NZ_JBHUMW010000003.1"/>
</dbReference>
<gene>
    <name evidence="3" type="ORF">GH885_05470</name>
</gene>
<keyword evidence="2" id="KW-0732">Signal</keyword>
<sequence length="116" mass="11978">MKKKILSLIGVSVLTVGGLAACGEDESPDPAEDTPMEDQAPADEEAPMPEDDPATEEEAPAPEDDPAAEEDAPAPEDDPAAGEEAPADEEAPMEEDSGDNTGAEGEMNGDVELEEE</sequence>